<dbReference type="AlphaFoldDB" id="A0A5M3XQM8"/>
<dbReference type="OrthoDB" id="6713581at2"/>
<dbReference type="Proteomes" id="UP000377595">
    <property type="component" value="Unassembled WGS sequence"/>
</dbReference>
<keyword evidence="5" id="KW-0808">Transferase</keyword>
<evidence type="ECO:0000256" key="7">
    <source>
        <dbReference type="ARBA" id="ARBA00022989"/>
    </source>
</evidence>
<keyword evidence="7" id="KW-1133">Transmembrane helix</keyword>
<dbReference type="EMBL" id="BLAF01000030">
    <property type="protein sequence ID" value="GES22349.1"/>
    <property type="molecule type" value="Genomic_DNA"/>
</dbReference>
<dbReference type="SUPFAM" id="SSF53448">
    <property type="entry name" value="Nucleotide-diphospho-sugar transferases"/>
    <property type="match status" value="1"/>
</dbReference>
<name>A0A5M3XQM8_9ACTN</name>
<comment type="subcellular location">
    <subcellularLocation>
        <location evidence="1">Membrane</location>
        <topology evidence="1">Multi-pass membrane protein</topology>
    </subcellularLocation>
</comment>
<dbReference type="InterPro" id="IPR025993">
    <property type="entry name" value="Ceramide_glucosylTrfase"/>
</dbReference>
<reference evidence="9 10" key="1">
    <citation type="submission" date="2019-10" db="EMBL/GenBank/DDBJ databases">
        <title>Whole genome shotgun sequence of Acrocarpospora pleiomorpha NBRC 16267.</title>
        <authorList>
            <person name="Ichikawa N."/>
            <person name="Kimura A."/>
            <person name="Kitahashi Y."/>
            <person name="Komaki H."/>
            <person name="Oguchi A."/>
        </authorList>
    </citation>
    <scope>NUCLEOTIDE SEQUENCE [LARGE SCALE GENOMIC DNA]</scope>
    <source>
        <strain evidence="9 10">NBRC 16267</strain>
    </source>
</reference>
<evidence type="ECO:0000256" key="4">
    <source>
        <dbReference type="ARBA" id="ARBA00022676"/>
    </source>
</evidence>
<dbReference type="CDD" id="cd00761">
    <property type="entry name" value="Glyco_tranf_GTA_type"/>
    <property type="match status" value="1"/>
</dbReference>
<keyword evidence="8" id="KW-0472">Membrane</keyword>
<dbReference type="GO" id="GO:0016020">
    <property type="term" value="C:membrane"/>
    <property type="evidence" value="ECO:0007669"/>
    <property type="project" value="UniProtKB-SubCell"/>
</dbReference>
<keyword evidence="10" id="KW-1185">Reference proteome</keyword>
<comment type="pathway">
    <text evidence="3">Sphingolipid metabolism.</text>
</comment>
<dbReference type="Pfam" id="PF13506">
    <property type="entry name" value="Glyco_transf_21"/>
    <property type="match status" value="1"/>
</dbReference>
<proteinExistence type="predicted"/>
<evidence type="ECO:0000313" key="10">
    <source>
        <dbReference type="Proteomes" id="UP000377595"/>
    </source>
</evidence>
<keyword evidence="6" id="KW-0812">Transmembrane</keyword>
<keyword evidence="4" id="KW-0328">Glycosyltransferase</keyword>
<comment type="caution">
    <text evidence="9">The sequence shown here is derived from an EMBL/GenBank/DDBJ whole genome shotgun (WGS) entry which is preliminary data.</text>
</comment>
<evidence type="ECO:0000313" key="9">
    <source>
        <dbReference type="EMBL" id="GES22349.1"/>
    </source>
</evidence>
<evidence type="ECO:0000256" key="2">
    <source>
        <dbReference type="ARBA" id="ARBA00004760"/>
    </source>
</evidence>
<accession>A0A5M3XQM8</accession>
<dbReference type="InterPro" id="IPR029044">
    <property type="entry name" value="Nucleotide-diphossugar_trans"/>
</dbReference>
<dbReference type="GO" id="GO:0016757">
    <property type="term" value="F:glycosyltransferase activity"/>
    <property type="evidence" value="ECO:0007669"/>
    <property type="project" value="UniProtKB-KW"/>
</dbReference>
<evidence type="ECO:0000256" key="8">
    <source>
        <dbReference type="ARBA" id="ARBA00023136"/>
    </source>
</evidence>
<protein>
    <recommendedName>
        <fullName evidence="11">Glycosyltransferase 2-like domain-containing protein</fullName>
    </recommendedName>
</protein>
<dbReference type="RefSeq" id="WP_155347302.1">
    <property type="nucleotide sequence ID" value="NZ_BAAAHM010000015.1"/>
</dbReference>
<comment type="pathway">
    <text evidence="2">Lipid metabolism; sphingolipid metabolism.</text>
</comment>
<evidence type="ECO:0008006" key="11">
    <source>
        <dbReference type="Google" id="ProtNLM"/>
    </source>
</evidence>
<evidence type="ECO:0000256" key="3">
    <source>
        <dbReference type="ARBA" id="ARBA00004991"/>
    </source>
</evidence>
<sequence length="631" mass="68322">MTDRLVKHLELTTGPDTVVCTIGVEDVLAVQAVDLDAIPVDTVISATSPAWLVIIARTVTDLRRAVTMHAMLPKATRVTVAVAHLPQLRHAPLAPASEHPDWRNLLDWRVHRTPGRAWVIEGRFSGPAHSGEVLLSAARAFGGQRFETLPQPVVALAGPGSAHWRPGDPNATLSPVAGPVPERSAARGADLALRTTGPNADDEWADPAISVLTRPEPASVEWASIGAPGGHRIGAAVDLSTPLSLPPVDERSVNPVGFVSRPELGTVRLAQDNGRWAVLAEDGALVRFAGSGCVTDADLARLRTVRDVRVDWRRAHTGPVSAARVIAGLAAGGVPMTGEHVPTWGQGLLGPELVRLLESTVDFDDPIEREAHSVRLRRTALEVHGTRARWRQFAAGAGVPVPKPPTVSVLLTTNRPDMVEFGLAQIARQRDVDVEVILNLHGIPAPDVSGFPFPLTVVQADPAATLGTILNEAAARASGSFLAKMDDDDWYGPRHLADLHLAHLYTGCDLTGSPAEFIYLKQIDITVQRYWHTETWQPFVAGGTIFLPRSVLHEVGGFRPLGLTEDGQLLEAVRRAGGRIYQAHGLNYLLRREPSARHTWREPINTFLNDRTARQWRGFRPNPLMELDGTP</sequence>
<evidence type="ECO:0000256" key="6">
    <source>
        <dbReference type="ARBA" id="ARBA00022692"/>
    </source>
</evidence>
<evidence type="ECO:0000256" key="1">
    <source>
        <dbReference type="ARBA" id="ARBA00004141"/>
    </source>
</evidence>
<evidence type="ECO:0000256" key="5">
    <source>
        <dbReference type="ARBA" id="ARBA00022679"/>
    </source>
</evidence>
<gene>
    <name evidence="9" type="ORF">Aple_052460</name>
</gene>
<dbReference type="Gene3D" id="3.90.550.10">
    <property type="entry name" value="Spore Coat Polysaccharide Biosynthesis Protein SpsA, Chain A"/>
    <property type="match status" value="1"/>
</dbReference>
<organism evidence="9 10">
    <name type="scientific">Acrocarpospora pleiomorpha</name>
    <dbReference type="NCBI Taxonomy" id="90975"/>
    <lineage>
        <taxon>Bacteria</taxon>
        <taxon>Bacillati</taxon>
        <taxon>Actinomycetota</taxon>
        <taxon>Actinomycetes</taxon>
        <taxon>Streptosporangiales</taxon>
        <taxon>Streptosporangiaceae</taxon>
        <taxon>Acrocarpospora</taxon>
    </lineage>
</organism>